<dbReference type="GO" id="GO:0004519">
    <property type="term" value="F:endonuclease activity"/>
    <property type="evidence" value="ECO:0007669"/>
    <property type="project" value="UniProtKB-KW"/>
</dbReference>
<organism evidence="2">
    <name type="scientific">Terrestrivirus sp</name>
    <dbReference type="NCBI Taxonomy" id="2487775"/>
    <lineage>
        <taxon>Viruses</taxon>
        <taxon>Varidnaviria</taxon>
        <taxon>Bamfordvirae</taxon>
        <taxon>Nucleocytoviricota</taxon>
        <taxon>Megaviricetes</taxon>
        <taxon>Imitervirales</taxon>
        <taxon>Mimiviridae</taxon>
        <taxon>Klosneuvirinae</taxon>
    </lineage>
</organism>
<gene>
    <name evidence="2" type="ORF">Terrestrivirus9_33</name>
</gene>
<dbReference type="GO" id="GO:0006506">
    <property type="term" value="P:GPI anchor biosynthetic process"/>
    <property type="evidence" value="ECO:0007669"/>
    <property type="project" value="TreeGrafter"/>
</dbReference>
<dbReference type="GO" id="GO:0016020">
    <property type="term" value="C:membrane"/>
    <property type="evidence" value="ECO:0007669"/>
    <property type="project" value="GOC"/>
</dbReference>
<proteinExistence type="predicted"/>
<keyword evidence="2" id="KW-0269">Exonuclease</keyword>
<dbReference type="InterPro" id="IPR036691">
    <property type="entry name" value="Endo/exonu/phosph_ase_sf"/>
</dbReference>
<keyword evidence="2" id="KW-0378">Hydrolase</keyword>
<dbReference type="Pfam" id="PF03372">
    <property type="entry name" value="Exo_endo_phos"/>
    <property type="match status" value="1"/>
</dbReference>
<dbReference type="InterPro" id="IPR051916">
    <property type="entry name" value="GPI-anchor_lipid_remodeler"/>
</dbReference>
<dbReference type="PANTHER" id="PTHR14859:SF1">
    <property type="entry name" value="PGAP2-INTERACTING PROTEIN"/>
    <property type="match status" value="1"/>
</dbReference>
<name>A0A3G4ZNY9_9VIRU</name>
<dbReference type="GO" id="GO:0004527">
    <property type="term" value="F:exonuclease activity"/>
    <property type="evidence" value="ECO:0007669"/>
    <property type="project" value="UniProtKB-KW"/>
</dbReference>
<protein>
    <submittedName>
        <fullName evidence="2">Metal-dependent hydrolase, endonuclease/exonuclease/phosphatase family</fullName>
    </submittedName>
</protein>
<feature type="domain" description="Endonuclease/exonuclease/phosphatase" evidence="1">
    <location>
        <begin position="52"/>
        <end position="276"/>
    </location>
</feature>
<dbReference type="SUPFAM" id="SSF56219">
    <property type="entry name" value="DNase I-like"/>
    <property type="match status" value="1"/>
</dbReference>
<reference evidence="2" key="1">
    <citation type="submission" date="2018-10" db="EMBL/GenBank/DDBJ databases">
        <title>Hidden diversity of soil giant viruses.</title>
        <authorList>
            <person name="Schulz F."/>
            <person name="Alteio L."/>
            <person name="Goudeau D."/>
            <person name="Ryan E.M."/>
            <person name="Malmstrom R.R."/>
            <person name="Blanchard J."/>
            <person name="Woyke T."/>
        </authorList>
    </citation>
    <scope>NUCLEOTIDE SEQUENCE</scope>
    <source>
        <strain evidence="2">TEV1</strain>
    </source>
</reference>
<accession>A0A3G4ZNY9</accession>
<dbReference type="Gene3D" id="3.60.10.10">
    <property type="entry name" value="Endonuclease/exonuclease/phosphatase"/>
    <property type="match status" value="1"/>
</dbReference>
<keyword evidence="2" id="KW-0540">Nuclease</keyword>
<evidence type="ECO:0000313" key="2">
    <source>
        <dbReference type="EMBL" id="AYV76596.1"/>
    </source>
</evidence>
<dbReference type="InterPro" id="IPR005135">
    <property type="entry name" value="Endo/exonuclease/phosphatase"/>
</dbReference>
<dbReference type="PANTHER" id="PTHR14859">
    <property type="entry name" value="CALCOFLUOR WHITE HYPERSENSITIVE PROTEIN PRECURSOR"/>
    <property type="match status" value="1"/>
</dbReference>
<keyword evidence="2" id="KW-0255">Endonuclease</keyword>
<sequence>MNRDQLIKHFIEYVDFNKNNTINYDKTEKTLRIMTFNVHQWSDYKHMPNIIEVKNFILKSNSDIIGLNEAVSFNKNTTDIYTRYFSDTEYKYFSQCDTNKFKQGVNVILSKYPIISSEVVCLGMDPINKENRYVTYVIVLINNNIINIALTHLDVYDESEQTRLTQMNLILQHIQGRGFKDVIIMGDFNSLKKDDYTGEEWNHIINSNQKRHIKTMTLVTDLMNENEYVDSFKWTKRGRENVSVWSMKRVDYIYFSKNYPHKILNSFTIPTLISDHLPVVCDIEIKSD</sequence>
<evidence type="ECO:0000259" key="1">
    <source>
        <dbReference type="Pfam" id="PF03372"/>
    </source>
</evidence>
<dbReference type="EMBL" id="MK071987">
    <property type="protein sequence ID" value="AYV76596.1"/>
    <property type="molecule type" value="Genomic_DNA"/>
</dbReference>